<accession>A0A699YWQ8</accession>
<dbReference type="EMBL" id="BLLF01000752">
    <property type="protein sequence ID" value="GFH14663.1"/>
    <property type="molecule type" value="Genomic_DNA"/>
</dbReference>
<feature type="non-terminal residue" evidence="2">
    <location>
        <position position="331"/>
    </location>
</feature>
<keyword evidence="3" id="KW-1185">Reference proteome</keyword>
<protein>
    <submittedName>
        <fullName evidence="2">Uncharacterized protein</fullName>
    </submittedName>
</protein>
<gene>
    <name evidence="2" type="ORF">HaLaN_10762</name>
</gene>
<evidence type="ECO:0000256" key="1">
    <source>
        <dbReference type="SAM" id="MobiDB-lite"/>
    </source>
</evidence>
<evidence type="ECO:0000313" key="3">
    <source>
        <dbReference type="Proteomes" id="UP000485058"/>
    </source>
</evidence>
<comment type="caution">
    <text evidence="2">The sequence shown here is derived from an EMBL/GenBank/DDBJ whole genome shotgun (WGS) entry which is preliminary data.</text>
</comment>
<name>A0A699YWQ8_HAELA</name>
<evidence type="ECO:0000313" key="2">
    <source>
        <dbReference type="EMBL" id="GFH14663.1"/>
    </source>
</evidence>
<dbReference type="Proteomes" id="UP000485058">
    <property type="component" value="Unassembled WGS sequence"/>
</dbReference>
<dbReference type="AlphaFoldDB" id="A0A699YWQ8"/>
<reference evidence="2 3" key="1">
    <citation type="submission" date="2020-02" db="EMBL/GenBank/DDBJ databases">
        <title>Draft genome sequence of Haematococcus lacustris strain NIES-144.</title>
        <authorList>
            <person name="Morimoto D."/>
            <person name="Nakagawa S."/>
            <person name="Yoshida T."/>
            <person name="Sawayama S."/>
        </authorList>
    </citation>
    <scope>NUCLEOTIDE SEQUENCE [LARGE SCALE GENOMIC DNA]</scope>
    <source>
        <strain evidence="2 3">NIES-144</strain>
    </source>
</reference>
<feature type="compositionally biased region" description="Basic and acidic residues" evidence="1">
    <location>
        <begin position="317"/>
        <end position="331"/>
    </location>
</feature>
<feature type="region of interest" description="Disordered" evidence="1">
    <location>
        <begin position="90"/>
        <end position="111"/>
    </location>
</feature>
<feature type="non-terminal residue" evidence="2">
    <location>
        <position position="1"/>
    </location>
</feature>
<feature type="region of interest" description="Disordered" evidence="1">
    <location>
        <begin position="149"/>
        <end position="171"/>
    </location>
</feature>
<proteinExistence type="predicted"/>
<organism evidence="2 3">
    <name type="scientific">Haematococcus lacustris</name>
    <name type="common">Green alga</name>
    <name type="synonym">Haematococcus pluvialis</name>
    <dbReference type="NCBI Taxonomy" id="44745"/>
    <lineage>
        <taxon>Eukaryota</taxon>
        <taxon>Viridiplantae</taxon>
        <taxon>Chlorophyta</taxon>
        <taxon>core chlorophytes</taxon>
        <taxon>Chlorophyceae</taxon>
        <taxon>CS clade</taxon>
        <taxon>Chlamydomonadales</taxon>
        <taxon>Haematococcaceae</taxon>
        <taxon>Haematococcus</taxon>
    </lineage>
</organism>
<feature type="region of interest" description="Disordered" evidence="1">
    <location>
        <begin position="243"/>
        <end position="331"/>
    </location>
</feature>
<sequence length="331" mass="34638">MQRLAYTAEPPPFPVQHQQQLSIHVYQNCMSLCRRVVVTAGPPLSLTFPLPLSLLFPPPSFPFPAFSLPFPSLIPPLPLPMQHLTSLSFPDPHHSPCAEGEGGGEGSNASATKATLGRRHQLGKGGGEREAGDALGGDGLAAQQVLNKPVQEGKLGQRAGSSRKHGSDDGVLNPAAAIRGIGACLHGSAALAGLAPATLPGWDQDCVFKAGNYNETKTRANDEDDDGDSFASEDMDVFRESTALAPASQAGSDDDVSFCSEDFDNVDVPGPAELEPKLAGQTKRARDDAAAPDATKRGKLGATNGAPSEARYIKQAGEAKKDSKKALGRID</sequence>
<feature type="compositionally biased region" description="Acidic residues" evidence="1">
    <location>
        <begin position="252"/>
        <end position="265"/>
    </location>
</feature>